<dbReference type="PRINTS" id="PR00081">
    <property type="entry name" value="GDHRDH"/>
</dbReference>
<dbReference type="GO" id="GO:0016616">
    <property type="term" value="F:oxidoreductase activity, acting on the CH-OH group of donors, NAD or NADP as acceptor"/>
    <property type="evidence" value="ECO:0007669"/>
    <property type="project" value="UniProtKB-ARBA"/>
</dbReference>
<dbReference type="Pfam" id="PF13561">
    <property type="entry name" value="adh_short_C2"/>
    <property type="match status" value="1"/>
</dbReference>
<evidence type="ECO:0000313" key="5">
    <source>
        <dbReference type="Proteomes" id="UP000187185"/>
    </source>
</evidence>
<dbReference type="NCBIfam" id="NF005559">
    <property type="entry name" value="PRK07231.1"/>
    <property type="match status" value="1"/>
</dbReference>
<dbReference type="STRING" id="36805.BOH66_06295"/>
<dbReference type="SMART" id="SM00822">
    <property type="entry name" value="PKS_KR"/>
    <property type="match status" value="1"/>
</dbReference>
<gene>
    <name evidence="4" type="ORF">BOH66_06295</name>
</gene>
<evidence type="ECO:0000256" key="1">
    <source>
        <dbReference type="ARBA" id="ARBA00006484"/>
    </source>
</evidence>
<proteinExistence type="inferred from homology"/>
<dbReference type="InterPro" id="IPR036291">
    <property type="entry name" value="NAD(P)-bd_dom_sf"/>
</dbReference>
<keyword evidence="5" id="KW-1185">Reference proteome</keyword>
<organism evidence="4 5">
    <name type="scientific">Microbacterium aurum</name>
    <dbReference type="NCBI Taxonomy" id="36805"/>
    <lineage>
        <taxon>Bacteria</taxon>
        <taxon>Bacillati</taxon>
        <taxon>Actinomycetota</taxon>
        <taxon>Actinomycetes</taxon>
        <taxon>Micrococcales</taxon>
        <taxon>Microbacteriaceae</taxon>
        <taxon>Microbacterium</taxon>
    </lineage>
</organism>
<name>A0A1P8U740_9MICO</name>
<dbReference type="InterPro" id="IPR002347">
    <property type="entry name" value="SDR_fam"/>
</dbReference>
<dbReference type="SUPFAM" id="SSF51735">
    <property type="entry name" value="NAD(P)-binding Rossmann-fold domains"/>
    <property type="match status" value="1"/>
</dbReference>
<comment type="similarity">
    <text evidence="1">Belongs to the short-chain dehydrogenases/reductases (SDR) family.</text>
</comment>
<dbReference type="CDD" id="cd05233">
    <property type="entry name" value="SDR_c"/>
    <property type="match status" value="1"/>
</dbReference>
<dbReference type="PROSITE" id="PS00061">
    <property type="entry name" value="ADH_SHORT"/>
    <property type="match status" value="1"/>
</dbReference>
<evidence type="ECO:0000256" key="2">
    <source>
        <dbReference type="ARBA" id="ARBA00023002"/>
    </source>
</evidence>
<dbReference type="KEGG" id="maur:BOH66_06295"/>
<dbReference type="Proteomes" id="UP000187185">
    <property type="component" value="Chromosome"/>
</dbReference>
<evidence type="ECO:0000313" key="4">
    <source>
        <dbReference type="EMBL" id="APZ33909.1"/>
    </source>
</evidence>
<dbReference type="RefSeq" id="WP_076690225.1">
    <property type="nucleotide sequence ID" value="NZ_CP018762.1"/>
</dbReference>
<dbReference type="EMBL" id="CP018762">
    <property type="protein sequence ID" value="APZ33909.1"/>
    <property type="molecule type" value="Genomic_DNA"/>
</dbReference>
<dbReference type="PANTHER" id="PTHR42760">
    <property type="entry name" value="SHORT-CHAIN DEHYDROGENASES/REDUCTASES FAMILY MEMBER"/>
    <property type="match status" value="1"/>
</dbReference>
<accession>A0A1P8U740</accession>
<dbReference type="InterPro" id="IPR020904">
    <property type="entry name" value="Sc_DH/Rdtase_CS"/>
</dbReference>
<dbReference type="PRINTS" id="PR00080">
    <property type="entry name" value="SDRFAMILY"/>
</dbReference>
<dbReference type="PANTHER" id="PTHR42760:SF115">
    <property type="entry name" value="3-OXOACYL-[ACYL-CARRIER-PROTEIN] REDUCTASE FABG"/>
    <property type="match status" value="1"/>
</dbReference>
<reference evidence="4 5" key="1">
    <citation type="submission" date="2016-12" db="EMBL/GenBank/DDBJ databases">
        <title>Complete genome sequence of Microbacterium aurum KACC 15219.</title>
        <authorList>
            <person name="Jung Y."/>
            <person name="Shin J.-H."/>
            <person name="Lee Y.-J."/>
            <person name="Yi H."/>
            <person name="Bahn Y.-S."/>
            <person name="Kim J.F."/>
            <person name="Lee D.-W."/>
        </authorList>
    </citation>
    <scope>NUCLEOTIDE SEQUENCE [LARGE SCALE GENOMIC DNA]</scope>
    <source>
        <strain evidence="4 5">KACC 15219</strain>
    </source>
</reference>
<dbReference type="FunFam" id="3.40.50.720:FF:000084">
    <property type="entry name" value="Short-chain dehydrogenase reductase"/>
    <property type="match status" value="1"/>
</dbReference>
<keyword evidence="2" id="KW-0560">Oxidoreductase</keyword>
<dbReference type="InterPro" id="IPR057326">
    <property type="entry name" value="KR_dom"/>
</dbReference>
<protein>
    <recommendedName>
        <fullName evidence="3">Ketoreductase domain-containing protein</fullName>
    </recommendedName>
</protein>
<dbReference type="Gene3D" id="3.40.50.720">
    <property type="entry name" value="NAD(P)-binding Rossmann-like Domain"/>
    <property type="match status" value="1"/>
</dbReference>
<sequence length="256" mass="26838">MRAETVTDVRPLQDRVVLVTGGGRGIGAAIALAAADAGARVAIAARHEPVETRARIEANGGEAFSVAGDVADEEDAERMVEQTAAHFGTVDVLVNNAALLETSPILDTDIASFDRVMNANVRGVFLMIRAAGRRMVDQRYGVIINIGSDLAVRGRADYAAYAASKGAVLQLTRTAAIELGTHGVRVVMLSPAVTNTELARPALEDPQTRAELLSKGTLQRINEPEDVAAAAVFLASSAARTVTGCNWPIDAGVLAR</sequence>
<feature type="domain" description="Ketoreductase" evidence="3">
    <location>
        <begin position="15"/>
        <end position="196"/>
    </location>
</feature>
<evidence type="ECO:0000259" key="3">
    <source>
        <dbReference type="SMART" id="SM00822"/>
    </source>
</evidence>
<dbReference type="AlphaFoldDB" id="A0A1P8U740"/>